<dbReference type="RefSeq" id="WP_005999133.1">
    <property type="nucleotide sequence ID" value="NZ_AAEW02000005.1"/>
</dbReference>
<dbReference type="EMBL" id="AAEW02000005">
    <property type="protein sequence ID" value="EAT16451.1"/>
    <property type="molecule type" value="Genomic_DNA"/>
</dbReference>
<reference evidence="14" key="2">
    <citation type="submission" date="2006-05" db="EMBL/GenBank/DDBJ databases">
        <title>Sequencing of the draft genome and assembly of Desulfuromonas acetoxidans DSM 684.</title>
        <authorList>
            <consortium name="US DOE Joint Genome Institute (JGI-PGF)"/>
            <person name="Copeland A."/>
            <person name="Lucas S."/>
            <person name="Lapidus A."/>
            <person name="Barry K."/>
            <person name="Detter J.C."/>
            <person name="Glavina del Rio T."/>
            <person name="Hammon N."/>
            <person name="Israni S."/>
            <person name="Dalin E."/>
            <person name="Tice H."/>
            <person name="Bruce D."/>
            <person name="Pitluck S."/>
            <person name="Richardson P."/>
        </authorList>
    </citation>
    <scope>NUCLEOTIDE SEQUENCE [LARGE SCALE GENOMIC DNA]</scope>
    <source>
        <strain evidence="14">DSM 684</strain>
    </source>
</reference>
<feature type="transmembrane region" description="Helical" evidence="10">
    <location>
        <begin position="463"/>
        <end position="488"/>
    </location>
</feature>
<evidence type="ECO:0000256" key="3">
    <source>
        <dbReference type="ARBA" id="ARBA00022475"/>
    </source>
</evidence>
<dbReference type="InterPro" id="IPR001036">
    <property type="entry name" value="Acrflvin-R"/>
</dbReference>
<keyword evidence="2 10" id="KW-0813">Transport</keyword>
<dbReference type="InterPro" id="IPR048631">
    <property type="entry name" value="SecD_1st"/>
</dbReference>
<keyword evidence="5 10" id="KW-0812">Transmembrane</keyword>
<evidence type="ECO:0000256" key="9">
    <source>
        <dbReference type="ARBA" id="ARBA00023136"/>
    </source>
</evidence>
<evidence type="ECO:0000256" key="2">
    <source>
        <dbReference type="ARBA" id="ARBA00022448"/>
    </source>
</evidence>
<dbReference type="InterPro" id="IPR022813">
    <property type="entry name" value="SecD/SecF_arch_bac"/>
</dbReference>
<organism evidence="14 15">
    <name type="scientific">Desulfuromonas acetoxidans (strain DSM 684 / 11070)</name>
    <dbReference type="NCBI Taxonomy" id="281689"/>
    <lineage>
        <taxon>Bacteria</taxon>
        <taxon>Pseudomonadati</taxon>
        <taxon>Thermodesulfobacteriota</taxon>
        <taxon>Desulfuromonadia</taxon>
        <taxon>Desulfuromonadales</taxon>
        <taxon>Desulfuromonadaceae</taxon>
        <taxon>Desulfuromonas</taxon>
    </lineage>
</organism>
<dbReference type="FunFam" id="3.30.1360.200:FF:000002">
    <property type="entry name" value="Preprotein translocase subunit SecD"/>
    <property type="match status" value="1"/>
</dbReference>
<feature type="domain" description="Protein export membrane protein SecD/SecF C-terminal" evidence="11">
    <location>
        <begin position="352"/>
        <end position="517"/>
    </location>
</feature>
<dbReference type="Pfam" id="PF02355">
    <property type="entry name" value="SecD_SecF_C"/>
    <property type="match status" value="1"/>
</dbReference>
<dbReference type="HAMAP" id="MF_01463_B">
    <property type="entry name" value="SecD_B"/>
    <property type="match status" value="1"/>
</dbReference>
<dbReference type="GO" id="GO:0006605">
    <property type="term" value="P:protein targeting"/>
    <property type="evidence" value="ECO:0007669"/>
    <property type="project" value="UniProtKB-UniRule"/>
</dbReference>
<evidence type="ECO:0000256" key="5">
    <source>
        <dbReference type="ARBA" id="ARBA00022692"/>
    </source>
</evidence>
<dbReference type="GO" id="GO:0005886">
    <property type="term" value="C:plasma membrane"/>
    <property type="evidence" value="ECO:0007669"/>
    <property type="project" value="UniProtKB-SubCell"/>
</dbReference>
<name>Q1K1D7_DESA6</name>
<dbReference type="InterPro" id="IPR054384">
    <property type="entry name" value="SecDF_P1_head"/>
</dbReference>
<keyword evidence="9 10" id="KW-0472">Membrane</keyword>
<gene>
    <name evidence="10" type="primary">secD</name>
    <name evidence="14" type="ORF">Dace_1915</name>
</gene>
<evidence type="ECO:0000313" key="15">
    <source>
        <dbReference type="Proteomes" id="UP000005695"/>
    </source>
</evidence>
<keyword evidence="3 10" id="KW-1003">Cell membrane</keyword>
<evidence type="ECO:0000313" key="14">
    <source>
        <dbReference type="EMBL" id="EAT16451.1"/>
    </source>
</evidence>
<evidence type="ECO:0000259" key="11">
    <source>
        <dbReference type="Pfam" id="PF02355"/>
    </source>
</evidence>
<dbReference type="InterPro" id="IPR048634">
    <property type="entry name" value="SecD_SecF_C"/>
</dbReference>
<comment type="function">
    <text evidence="10">Part of the Sec protein translocase complex. Interacts with the SecYEG preprotein conducting channel. SecDF uses the proton motive force (PMF) to complete protein translocation after the ATP-dependent function of SecA.</text>
</comment>
<dbReference type="InterPro" id="IPR055344">
    <property type="entry name" value="SecD_SecF_C_bact"/>
</dbReference>
<feature type="transmembrane region" description="Helical" evidence="10">
    <location>
        <begin position="421"/>
        <end position="442"/>
    </location>
</feature>
<keyword evidence="7 10" id="KW-1133">Transmembrane helix</keyword>
<comment type="similarity">
    <text evidence="10">Belongs to the SecD/SecF family. SecD subfamily.</text>
</comment>
<dbReference type="PANTHER" id="PTHR30081:SF1">
    <property type="entry name" value="PROTEIN TRANSLOCASE SUBUNIT SECD"/>
    <property type="match status" value="1"/>
</dbReference>
<evidence type="ECO:0000256" key="1">
    <source>
        <dbReference type="ARBA" id="ARBA00004651"/>
    </source>
</evidence>
<evidence type="ECO:0000259" key="12">
    <source>
        <dbReference type="Pfam" id="PF21760"/>
    </source>
</evidence>
<feature type="transmembrane region" description="Helical" evidence="10">
    <location>
        <begin position="371"/>
        <end position="390"/>
    </location>
</feature>
<dbReference type="GO" id="GO:0065002">
    <property type="term" value="P:intracellular protein transmembrane transport"/>
    <property type="evidence" value="ECO:0007669"/>
    <property type="project" value="UniProtKB-UniRule"/>
</dbReference>
<dbReference type="Pfam" id="PF21760">
    <property type="entry name" value="SecD_1st"/>
    <property type="match status" value="1"/>
</dbReference>
<dbReference type="GO" id="GO:0043952">
    <property type="term" value="P:protein transport by the Sec complex"/>
    <property type="evidence" value="ECO:0007669"/>
    <property type="project" value="UniProtKB-UniRule"/>
</dbReference>
<sequence>MSNSIKLRGLLVLFCLVLSVLALGPTLMKDSLPNWWKNAFDPIHLGLDLQGGMHLVLGVEVDKAVESRLDSVVDQTESLLRDEDVIFKRIERKSDDRMVITVYDADAGAEVDALIQENFPNLEPMTLDASGGYIEKNYRFSDQEIANIKDYAVRQALETMRNRVDQFGLSEPVLQRQSDNRILIQLPGVKDPQRAIDLLGKTARLEFKMVDESADIQQALQGNLKPGTKVLYEHRVDPMTKKATENPLVVFEKTALTGDLLADAQVRIDTRFNEPYVAIEFNAVGAQRFDQITAANVGKRMAIVLDDTIYSAPNIRERISGGSAQISGSFTEQEATDLAIVLRAGSLPAPVKILEDRTVGPSLGHDSISKGVNSVVIGAVLVVLMMLLYYRGAGLVANVALALNLLFIMAMLTLFKATLTLPGLAGIVLTVGMAVDANVLIFERVREELRHGKSARVAIDAGFAKAFVTIVDANITTLIAALVLFQFGTGPVKGFAVTLSVGIIASMFTAIFVSRLIFDLVLEGRQVKKLSI</sequence>
<dbReference type="Gene3D" id="3.30.1360.200">
    <property type="match status" value="1"/>
</dbReference>
<dbReference type="PANTHER" id="PTHR30081">
    <property type="entry name" value="PROTEIN-EXPORT MEMBRANE PROTEIN SEC"/>
    <property type="match status" value="1"/>
</dbReference>
<dbReference type="GO" id="GO:0015450">
    <property type="term" value="F:protein-transporting ATPase activity"/>
    <property type="evidence" value="ECO:0007669"/>
    <property type="project" value="InterPro"/>
</dbReference>
<evidence type="ECO:0000259" key="13">
    <source>
        <dbReference type="Pfam" id="PF22599"/>
    </source>
</evidence>
<dbReference type="NCBIfam" id="TIGR00916">
    <property type="entry name" value="2A0604s01"/>
    <property type="match status" value="1"/>
</dbReference>
<feature type="domain" description="SecDF P1 head subdomain" evidence="13">
    <location>
        <begin position="243"/>
        <end position="349"/>
    </location>
</feature>
<dbReference type="PRINTS" id="PR00702">
    <property type="entry name" value="ACRIFLAVINRP"/>
</dbReference>
<keyword evidence="4" id="KW-0997">Cell inner membrane</keyword>
<evidence type="ECO:0000256" key="8">
    <source>
        <dbReference type="ARBA" id="ARBA00023010"/>
    </source>
</evidence>
<reference evidence="14" key="1">
    <citation type="submission" date="2006-05" db="EMBL/GenBank/DDBJ databases">
        <title>Annotation of the draft genome assembly of Desulfuromonas acetoxidans DSM 684.</title>
        <authorList>
            <consortium name="US DOE Joint Genome Institute (JGI-ORNL)"/>
            <person name="Larimer F."/>
            <person name="Land M."/>
            <person name="Hauser L."/>
        </authorList>
    </citation>
    <scope>NUCLEOTIDE SEQUENCE [LARGE SCALE GENOMIC DNA]</scope>
    <source>
        <strain evidence="14">DSM 684</strain>
    </source>
</reference>
<comment type="subcellular location">
    <subcellularLocation>
        <location evidence="1 10">Cell membrane</location>
        <topology evidence="1 10">Multi-pass membrane protein</topology>
    </subcellularLocation>
</comment>
<evidence type="ECO:0000256" key="7">
    <source>
        <dbReference type="ARBA" id="ARBA00022989"/>
    </source>
</evidence>
<dbReference type="Pfam" id="PF22599">
    <property type="entry name" value="SecDF_P1_head"/>
    <property type="match status" value="1"/>
</dbReference>
<protein>
    <recommendedName>
        <fullName evidence="10">Protein translocase subunit SecD</fullName>
    </recommendedName>
</protein>
<evidence type="ECO:0000256" key="10">
    <source>
        <dbReference type="HAMAP-Rule" id="MF_01463"/>
    </source>
</evidence>
<keyword evidence="8 10" id="KW-0811">Translocation</keyword>
<dbReference type="AlphaFoldDB" id="Q1K1D7"/>
<comment type="caution">
    <text evidence="10">Lacks conserved residue(s) required for the propagation of feature annotation.</text>
</comment>
<keyword evidence="6 10" id="KW-0653">Protein transport</keyword>
<dbReference type="InterPro" id="IPR005791">
    <property type="entry name" value="SecD"/>
</dbReference>
<evidence type="ECO:0000256" key="6">
    <source>
        <dbReference type="ARBA" id="ARBA00022927"/>
    </source>
</evidence>
<dbReference type="Proteomes" id="UP000005695">
    <property type="component" value="Unassembled WGS sequence"/>
</dbReference>
<comment type="subunit">
    <text evidence="10">Forms a complex with SecF. Part of the essential Sec protein translocation apparatus which comprises SecA, SecYEG and auxiliary proteins SecDF. Other proteins may also be involved.</text>
</comment>
<dbReference type="FunFam" id="1.20.1640.10:FF:000004">
    <property type="entry name" value="Protein translocase subunit SecD"/>
    <property type="match status" value="1"/>
</dbReference>
<accession>Q1K1D7</accession>
<dbReference type="Gene3D" id="1.20.1640.10">
    <property type="entry name" value="Multidrug efflux transporter AcrB transmembrane domain"/>
    <property type="match status" value="1"/>
</dbReference>
<dbReference type="Gene3D" id="3.30.70.3400">
    <property type="match status" value="2"/>
</dbReference>
<dbReference type="SUPFAM" id="SSF82866">
    <property type="entry name" value="Multidrug efflux transporter AcrB transmembrane domain"/>
    <property type="match status" value="1"/>
</dbReference>
<dbReference type="NCBIfam" id="TIGR01129">
    <property type="entry name" value="secD"/>
    <property type="match status" value="1"/>
</dbReference>
<feature type="transmembrane region" description="Helical" evidence="10">
    <location>
        <begin position="395"/>
        <end position="415"/>
    </location>
</feature>
<feature type="transmembrane region" description="Helical" evidence="10">
    <location>
        <begin position="494"/>
        <end position="518"/>
    </location>
</feature>
<dbReference type="OrthoDB" id="9805019at2"/>
<proteinExistence type="inferred from homology"/>
<keyword evidence="15" id="KW-1185">Reference proteome</keyword>
<evidence type="ECO:0000256" key="4">
    <source>
        <dbReference type="ARBA" id="ARBA00022519"/>
    </source>
</evidence>
<comment type="caution">
    <text evidence="14">The sequence shown here is derived from an EMBL/GenBank/DDBJ whole genome shotgun (WGS) entry which is preliminary data.</text>
</comment>
<feature type="domain" description="Protein translocase subunit SecDF P1" evidence="12">
    <location>
        <begin position="153"/>
        <end position="212"/>
    </location>
</feature>